<organism evidence="2 3">
    <name type="scientific">Xenorhabdus ishibashii</name>
    <dbReference type="NCBI Taxonomy" id="1034471"/>
    <lineage>
        <taxon>Bacteria</taxon>
        <taxon>Pseudomonadati</taxon>
        <taxon>Pseudomonadota</taxon>
        <taxon>Gammaproteobacteria</taxon>
        <taxon>Enterobacterales</taxon>
        <taxon>Morganellaceae</taxon>
        <taxon>Xenorhabdus</taxon>
    </lineage>
</organism>
<protein>
    <recommendedName>
        <fullName evidence="1">KAP NTPase domain-containing protein</fullName>
    </recommendedName>
</protein>
<evidence type="ECO:0000313" key="3">
    <source>
        <dbReference type="Proteomes" id="UP000222168"/>
    </source>
</evidence>
<dbReference type="Proteomes" id="UP000222168">
    <property type="component" value="Unassembled WGS sequence"/>
</dbReference>
<dbReference type="EMBL" id="NJAK01000001">
    <property type="protein sequence ID" value="PHM61149.1"/>
    <property type="molecule type" value="Genomic_DNA"/>
</dbReference>
<reference evidence="2 3" key="1">
    <citation type="journal article" date="2017" name="Nat. Microbiol.">
        <title>Natural product diversity associated with the nematode symbionts Photorhabdus and Xenorhabdus.</title>
        <authorList>
            <person name="Tobias N.J."/>
            <person name="Wolff H."/>
            <person name="Djahanschiri B."/>
            <person name="Grundmann F."/>
            <person name="Kronenwerth M."/>
            <person name="Shi Y.M."/>
            <person name="Simonyi S."/>
            <person name="Grun P."/>
            <person name="Shapiro-Ilan D."/>
            <person name="Pidot S.J."/>
            <person name="Stinear T.P."/>
            <person name="Ebersberger I."/>
            <person name="Bode H.B."/>
        </authorList>
    </citation>
    <scope>NUCLEOTIDE SEQUENCE [LARGE SCALE GENOMIC DNA]</scope>
    <source>
        <strain evidence="2 3">DSM 22670</strain>
    </source>
</reference>
<feature type="domain" description="KAP NTPase" evidence="1">
    <location>
        <begin position="25"/>
        <end position="112"/>
    </location>
</feature>
<dbReference type="InterPro" id="IPR011646">
    <property type="entry name" value="KAP_P-loop"/>
</dbReference>
<dbReference type="AlphaFoldDB" id="A0A2D0KCG2"/>
<keyword evidence="3" id="KW-1185">Reference proteome</keyword>
<dbReference type="RefSeq" id="WP_099116361.1">
    <property type="nucleotide sequence ID" value="NZ_NJAK01000001.1"/>
</dbReference>
<proteinExistence type="predicted"/>
<dbReference type="Pfam" id="PF07693">
    <property type="entry name" value="KAP_NTPase"/>
    <property type="match status" value="1"/>
</dbReference>
<sequence>MRVLPKEQDFSEGFTEDNDLFKRKVLHKQILDIVLNSFDDSLVLALDDKWGNGKTSFVKMMQGEINKDREINVIYFDSYKNDYQSNALVALLSCVYNMIDKEQYNNSDIKIKFLNASKKILVSIVKNSPKALVRILTSNLINETVIESAGDSITNAIADPLDKSL</sequence>
<gene>
    <name evidence="2" type="ORF">Xish_00270</name>
</gene>
<evidence type="ECO:0000259" key="1">
    <source>
        <dbReference type="Pfam" id="PF07693"/>
    </source>
</evidence>
<comment type="caution">
    <text evidence="2">The sequence shown here is derived from an EMBL/GenBank/DDBJ whole genome shotgun (WGS) entry which is preliminary data.</text>
</comment>
<accession>A0A2D0KCG2</accession>
<dbReference type="OrthoDB" id="88903at2"/>
<name>A0A2D0KCG2_9GAMM</name>
<evidence type="ECO:0000313" key="2">
    <source>
        <dbReference type="EMBL" id="PHM61149.1"/>
    </source>
</evidence>